<gene>
    <name evidence="1" type="ORF">NTEN_LOCUS18762</name>
</gene>
<keyword evidence="2" id="KW-1185">Reference proteome</keyword>
<evidence type="ECO:0000313" key="2">
    <source>
        <dbReference type="Proteomes" id="UP000479000"/>
    </source>
</evidence>
<proteinExistence type="predicted"/>
<dbReference type="Proteomes" id="UP000479000">
    <property type="component" value="Unassembled WGS sequence"/>
</dbReference>
<dbReference type="EMBL" id="CADCXU010027703">
    <property type="protein sequence ID" value="CAB0014326.1"/>
    <property type="molecule type" value="Genomic_DNA"/>
</dbReference>
<sequence length="157" mass="17773">MREPDTVEERMKGRASISASNIQKKSVFDEMKTVKGADRGKRRLLGAWNGRMSCLLERGPVSWKEVLSLERSPRVPAQQLPFCWNYLTDFYSSSRNSDKIHFLNSPTKVTYSTRNLNSQTQLAMSKVSSFPSSTGHLHSEHMITVSILWVITAHSGI</sequence>
<organism evidence="1 2">
    <name type="scientific">Nesidiocoris tenuis</name>
    <dbReference type="NCBI Taxonomy" id="355587"/>
    <lineage>
        <taxon>Eukaryota</taxon>
        <taxon>Metazoa</taxon>
        <taxon>Ecdysozoa</taxon>
        <taxon>Arthropoda</taxon>
        <taxon>Hexapoda</taxon>
        <taxon>Insecta</taxon>
        <taxon>Pterygota</taxon>
        <taxon>Neoptera</taxon>
        <taxon>Paraneoptera</taxon>
        <taxon>Hemiptera</taxon>
        <taxon>Heteroptera</taxon>
        <taxon>Panheteroptera</taxon>
        <taxon>Cimicomorpha</taxon>
        <taxon>Miridae</taxon>
        <taxon>Dicyphina</taxon>
        <taxon>Nesidiocoris</taxon>
    </lineage>
</organism>
<evidence type="ECO:0000313" key="1">
    <source>
        <dbReference type="EMBL" id="CAB0014326.1"/>
    </source>
</evidence>
<protein>
    <submittedName>
        <fullName evidence="1">Uncharacterized protein</fullName>
    </submittedName>
</protein>
<dbReference type="AlphaFoldDB" id="A0A6H5HEM6"/>
<accession>A0A6H5HEM6</accession>
<name>A0A6H5HEM6_9HEMI</name>
<reference evidence="1 2" key="1">
    <citation type="submission" date="2020-02" db="EMBL/GenBank/DDBJ databases">
        <authorList>
            <person name="Ferguson B K."/>
        </authorList>
    </citation>
    <scope>NUCLEOTIDE SEQUENCE [LARGE SCALE GENOMIC DNA]</scope>
</reference>